<reference evidence="1 2" key="1">
    <citation type="submission" date="2014-03" db="EMBL/GenBank/DDBJ databases">
        <title>The draft genome sequence of Marivita geojedonensis KCTC 23882.</title>
        <authorList>
            <person name="Lai Q."/>
            <person name="Shao Z."/>
        </authorList>
    </citation>
    <scope>NUCLEOTIDE SEQUENCE [LARGE SCALE GENOMIC DNA]</scope>
    <source>
        <strain evidence="1 2">DPG-138</strain>
    </source>
</reference>
<proteinExistence type="predicted"/>
<evidence type="ECO:0000313" key="2">
    <source>
        <dbReference type="Proteomes" id="UP000193926"/>
    </source>
</evidence>
<evidence type="ECO:0000313" key="1">
    <source>
        <dbReference type="EMBL" id="OSQ43026.1"/>
    </source>
</evidence>
<protein>
    <submittedName>
        <fullName evidence="1">Uncharacterized protein</fullName>
    </submittedName>
</protein>
<accession>A0A1X4N9L2</accession>
<comment type="caution">
    <text evidence="1">The sequence shown here is derived from an EMBL/GenBank/DDBJ whole genome shotgun (WGS) entry which is preliminary data.</text>
</comment>
<sequence length="167" mass="17903">MFKIVRPLRTMETQMRRSILMLPMAMGILGGPASSQPLFEDSKAFNPSSETAMAITGPVILSTMRMVFETGKFLDLEVYDPKSSGSWGASGDVPVAQVFRVSGDAGPLRQGNTLCGDQPITYMAAWSEDSSGFTYLGVAMFAGMEPPAGIAGQALCATYFFSMDVTE</sequence>
<dbReference type="EMBL" id="JFKC01000039">
    <property type="protein sequence ID" value="OSQ43026.1"/>
    <property type="molecule type" value="Genomic_DNA"/>
</dbReference>
<keyword evidence="2" id="KW-1185">Reference proteome</keyword>
<dbReference type="AlphaFoldDB" id="A0A1X4N9L2"/>
<gene>
    <name evidence="1" type="ORF">MGEO_20020</name>
</gene>
<organism evidence="1 2">
    <name type="scientific">Marivita geojedonensis</name>
    <dbReference type="NCBI Taxonomy" id="1123756"/>
    <lineage>
        <taxon>Bacteria</taxon>
        <taxon>Pseudomonadati</taxon>
        <taxon>Pseudomonadota</taxon>
        <taxon>Alphaproteobacteria</taxon>
        <taxon>Rhodobacterales</taxon>
        <taxon>Roseobacteraceae</taxon>
        <taxon>Marivita</taxon>
    </lineage>
</organism>
<dbReference type="Proteomes" id="UP000193926">
    <property type="component" value="Unassembled WGS sequence"/>
</dbReference>
<dbReference type="OrthoDB" id="7708191at2"/>
<name>A0A1X4N9L2_9RHOB</name>